<dbReference type="AlphaFoldDB" id="A0A1G8DIN7"/>
<protein>
    <submittedName>
        <fullName evidence="5">Octaheme c-type cytochrome, tetrathionate reductase family</fullName>
    </submittedName>
</protein>
<dbReference type="RefSeq" id="WP_218119548.1">
    <property type="nucleotide sequence ID" value="NZ_FNCV01000008.1"/>
</dbReference>
<dbReference type="PIRSF" id="PIRSF039014">
    <property type="entry name" value="OTR_cyc"/>
    <property type="match status" value="1"/>
</dbReference>
<keyword evidence="3" id="KW-0732">Signal</keyword>
<accession>A0A1G8DIN7</accession>
<feature type="region of interest" description="Disordered" evidence="1">
    <location>
        <begin position="236"/>
        <end position="258"/>
    </location>
</feature>
<dbReference type="SUPFAM" id="SSF48695">
    <property type="entry name" value="Multiheme cytochromes"/>
    <property type="match status" value="1"/>
</dbReference>
<evidence type="ECO:0000256" key="2">
    <source>
        <dbReference type="SAM" id="Phobius"/>
    </source>
</evidence>
<keyword evidence="2" id="KW-0472">Membrane</keyword>
<gene>
    <name evidence="5" type="ORF">SAMN05421742_10828</name>
</gene>
<dbReference type="EMBL" id="FNCV01000008">
    <property type="protein sequence ID" value="SDH57461.1"/>
    <property type="molecule type" value="Genomic_DNA"/>
</dbReference>
<proteinExistence type="predicted"/>
<dbReference type="STRING" id="83401.SAMN05421742_10828"/>
<evidence type="ECO:0000313" key="5">
    <source>
        <dbReference type="EMBL" id="SDH57461.1"/>
    </source>
</evidence>
<evidence type="ECO:0000259" key="4">
    <source>
        <dbReference type="Pfam" id="PF13435"/>
    </source>
</evidence>
<keyword evidence="2" id="KW-0812">Transmembrane</keyword>
<sequence length="533" mass="57752">MPRPGLLILAFCLLAAPALATQAAETPSPDAPTPRLDSTADHTKFKELKGDFKNGPEVTRACLECHTEAAAQLKATTHWSWTFHGGGEDAQTLGKRHVINSFCGSALSNEPRCTSCHIGYDWTDLRQSPDQQGVAVDCLVCHDTTGAYVKHPELAGHPDYAPASGSPPDLGHIARHVGASGRANCGACHFHGGGGDGVKHGDLDSSLIDPGPSLDIHMAKEGGDFTCATCHNPRGHQVPGSRYQTQAAGEPADPLPSRQYQSHARCESCHGGAPHPDLSLTHIKLNGHVDRVACQTCHIPTFARGGVATKTWWDWSTAGRLGPDGKPLKIKDDHGHFSYLSTKGDFRYAEDVVPTYRWFDGTLRYSLADETIDPAAGVEINHVRGDRRDAHSRIWPFKVMRGRQPYDKVHNTLLVNHVFGDDDSALWTNFDWPKALAAGTTYAGQPYSGQFGFVDTTMAWPITHMVAPADDALQCAQCHARDGRLAELSGFYMPGRDGFGWIDFLGYAALVGALLGVAVHAALRIIWKGRARR</sequence>
<dbReference type="Pfam" id="PF13435">
    <property type="entry name" value="Cytochrome_C554"/>
    <property type="match status" value="1"/>
</dbReference>
<feature type="signal peptide" evidence="3">
    <location>
        <begin position="1"/>
        <end position="23"/>
    </location>
</feature>
<dbReference type="InterPro" id="IPR023155">
    <property type="entry name" value="Cyt_c-552/4"/>
</dbReference>
<keyword evidence="2" id="KW-1133">Transmembrane helix</keyword>
<feature type="chain" id="PRO_5011540563" evidence="3">
    <location>
        <begin position="24"/>
        <end position="533"/>
    </location>
</feature>
<feature type="transmembrane region" description="Helical" evidence="2">
    <location>
        <begin position="504"/>
        <end position="527"/>
    </location>
</feature>
<keyword evidence="6" id="KW-1185">Reference proteome</keyword>
<dbReference type="InterPro" id="IPR036280">
    <property type="entry name" value="Multihaem_cyt_sf"/>
</dbReference>
<dbReference type="Proteomes" id="UP000217076">
    <property type="component" value="Unassembled WGS sequence"/>
</dbReference>
<dbReference type="InterPro" id="IPR024673">
    <property type="entry name" value="Octahem_Cyt_c"/>
</dbReference>
<feature type="domain" description="Cytochrome c-552/4" evidence="4">
    <location>
        <begin position="61"/>
        <end position="142"/>
    </location>
</feature>
<evidence type="ECO:0000313" key="6">
    <source>
        <dbReference type="Proteomes" id="UP000217076"/>
    </source>
</evidence>
<name>A0A1G8DIN7_9PROT</name>
<reference evidence="6" key="1">
    <citation type="submission" date="2016-10" db="EMBL/GenBank/DDBJ databases">
        <authorList>
            <person name="Varghese N."/>
            <person name="Submissions S."/>
        </authorList>
    </citation>
    <scope>NUCLEOTIDE SEQUENCE [LARGE SCALE GENOMIC DNA]</scope>
    <source>
        <strain evidence="6">930I</strain>
    </source>
</reference>
<dbReference type="Pfam" id="PF11783">
    <property type="entry name" value="Cytochrome_cB"/>
    <property type="match status" value="1"/>
</dbReference>
<dbReference type="NCBIfam" id="TIGR04315">
    <property type="entry name" value="octaheme_Shew"/>
    <property type="match status" value="1"/>
</dbReference>
<evidence type="ECO:0000256" key="1">
    <source>
        <dbReference type="SAM" id="MobiDB-lite"/>
    </source>
</evidence>
<evidence type="ECO:0000256" key="3">
    <source>
        <dbReference type="SAM" id="SignalP"/>
    </source>
</evidence>
<organism evidence="5 6">
    <name type="scientific">Roseospirillum parvum</name>
    <dbReference type="NCBI Taxonomy" id="83401"/>
    <lineage>
        <taxon>Bacteria</taxon>
        <taxon>Pseudomonadati</taxon>
        <taxon>Pseudomonadota</taxon>
        <taxon>Alphaproteobacteria</taxon>
        <taxon>Rhodospirillales</taxon>
        <taxon>Rhodospirillaceae</taxon>
        <taxon>Roseospirillum</taxon>
    </lineage>
</organism>
<dbReference type="Gene3D" id="1.10.1130.10">
    <property type="entry name" value="Flavocytochrome C3, Chain A"/>
    <property type="match status" value="1"/>
</dbReference>